<evidence type="ECO:0000256" key="2">
    <source>
        <dbReference type="ARBA" id="ARBA00022771"/>
    </source>
</evidence>
<evidence type="ECO:0000259" key="7">
    <source>
        <dbReference type="PROSITE" id="PS50089"/>
    </source>
</evidence>
<dbReference type="GO" id="GO:0008270">
    <property type="term" value="F:zinc ion binding"/>
    <property type="evidence" value="ECO:0007669"/>
    <property type="project" value="UniProtKB-KW"/>
</dbReference>
<dbReference type="OMA" id="THYINEE"/>
<feature type="coiled-coil region" evidence="5">
    <location>
        <begin position="492"/>
        <end position="554"/>
    </location>
</feature>
<dbReference type="InterPro" id="IPR001841">
    <property type="entry name" value="Znf_RING"/>
</dbReference>
<feature type="coiled-coil region" evidence="5">
    <location>
        <begin position="263"/>
        <end position="297"/>
    </location>
</feature>
<evidence type="ECO:0000256" key="3">
    <source>
        <dbReference type="ARBA" id="ARBA00022833"/>
    </source>
</evidence>
<keyword evidence="9" id="KW-1185">Reference proteome</keyword>
<feature type="coiled-coil region" evidence="5">
    <location>
        <begin position="356"/>
        <end position="468"/>
    </location>
</feature>
<feature type="coiled-coil region" evidence="5">
    <location>
        <begin position="95"/>
        <end position="223"/>
    </location>
</feature>
<dbReference type="AlphaFoldDB" id="A0A078BD57"/>
<reference evidence="8 9" key="1">
    <citation type="submission" date="2014-06" db="EMBL/GenBank/DDBJ databases">
        <authorList>
            <person name="Swart Estienne"/>
        </authorList>
    </citation>
    <scope>NUCLEOTIDE SEQUENCE [LARGE SCALE GENOMIC DNA]</scope>
    <source>
        <strain evidence="8 9">130c</strain>
    </source>
</reference>
<dbReference type="PROSITE" id="PS50089">
    <property type="entry name" value="ZF_RING_2"/>
    <property type="match status" value="1"/>
</dbReference>
<accession>A0A078BD57</accession>
<dbReference type="InterPro" id="IPR017907">
    <property type="entry name" value="Znf_RING_CS"/>
</dbReference>
<keyword evidence="5" id="KW-0175">Coiled coil</keyword>
<dbReference type="InParanoid" id="A0A078BD57"/>
<feature type="compositionally biased region" description="Polar residues" evidence="6">
    <location>
        <begin position="60"/>
        <end position="79"/>
    </location>
</feature>
<evidence type="ECO:0000256" key="6">
    <source>
        <dbReference type="SAM" id="MobiDB-lite"/>
    </source>
</evidence>
<dbReference type="SUPFAM" id="SSF57850">
    <property type="entry name" value="RING/U-box"/>
    <property type="match status" value="1"/>
</dbReference>
<keyword evidence="1" id="KW-0479">Metal-binding</keyword>
<keyword evidence="2 4" id="KW-0863">Zinc-finger</keyword>
<name>A0A078BD57_STYLE</name>
<gene>
    <name evidence="8" type="primary">Contig12861.g13722</name>
    <name evidence="8" type="ORF">STYLEM_20299</name>
</gene>
<dbReference type="InterPro" id="IPR013083">
    <property type="entry name" value="Znf_RING/FYVE/PHD"/>
</dbReference>
<feature type="domain" description="RING-type" evidence="7">
    <location>
        <begin position="583"/>
        <end position="626"/>
    </location>
</feature>
<dbReference type="Proteomes" id="UP000039865">
    <property type="component" value="Unassembled WGS sequence"/>
</dbReference>
<proteinExistence type="predicted"/>
<evidence type="ECO:0000256" key="5">
    <source>
        <dbReference type="SAM" id="Coils"/>
    </source>
</evidence>
<evidence type="ECO:0000313" key="8">
    <source>
        <dbReference type="EMBL" id="CDW91147.1"/>
    </source>
</evidence>
<feature type="region of interest" description="Disordered" evidence="6">
    <location>
        <begin position="30"/>
        <end position="79"/>
    </location>
</feature>
<dbReference type="Gene3D" id="3.30.40.10">
    <property type="entry name" value="Zinc/RING finger domain, C3HC4 (zinc finger)"/>
    <property type="match status" value="1"/>
</dbReference>
<sequence length="661" mass="77822">MQSQSSNNLAYSNVQNKTILNQIQSSKSLNKLPSNKEVSPLPIKQQTLPSATNGNNNGNRTPSNQQQANNKQSLTNAPTDFGSIIQQSNVITHVNVDTEKKLRKLQELAQNDKEMIELQRKTVYIQKLEIQSLQQKYEALKRNFEAISTQSMNERQSNDQAMKRIQDLEKDKERLNLQLKDLQNKFNMLQIGPEFDNKKDMEIKELKDMNEMKKEEIYSLKKEVIQKQKKIAEVEVRFDQLFREKDKEVEQGKSDLVASQDLIKEQNHELKTKDKNIQSLEQQVSQLNRILDEKTEANLTMSEVIKRVKNELTSEYEPMIKQAKEESNAKDLFWQREIDKKMQKQDEEKFLVSQQVRRLELQIEDWKNKLEDKQKECQNYLQKLDEKRDLYNELMQRKEEMELNKNNIIDDLEKISFVKDQEIQECKNEISILHKSLLDKQRELESEKQSYKEKILILEKQNEILSDMLMKREGEIKNLQNVKNSSSKMQSQEDLERKNVMLREELGEKNNQIRQLQLNLQIAKGDIQNNMKVIEELQNKIQNELENQSYLNNMQLKDLRRNYVNDMSSLKKILDKIEIHISCLSCAKVYQDCLMLVCGHCICHDCISKHSDPKSKDSIVFCEECKIETKNRYLVKSLSFKNINANFITGKQMIETMINNA</sequence>
<evidence type="ECO:0000256" key="1">
    <source>
        <dbReference type="ARBA" id="ARBA00022723"/>
    </source>
</evidence>
<protein>
    <recommendedName>
        <fullName evidence="7">RING-type domain-containing protein</fullName>
    </recommendedName>
</protein>
<organism evidence="8 9">
    <name type="scientific">Stylonychia lemnae</name>
    <name type="common">Ciliate</name>
    <dbReference type="NCBI Taxonomy" id="5949"/>
    <lineage>
        <taxon>Eukaryota</taxon>
        <taxon>Sar</taxon>
        <taxon>Alveolata</taxon>
        <taxon>Ciliophora</taxon>
        <taxon>Intramacronucleata</taxon>
        <taxon>Spirotrichea</taxon>
        <taxon>Stichotrichia</taxon>
        <taxon>Sporadotrichida</taxon>
        <taxon>Oxytrichidae</taxon>
        <taxon>Stylonychinae</taxon>
        <taxon>Stylonychia</taxon>
    </lineage>
</organism>
<dbReference type="OrthoDB" id="6105938at2759"/>
<keyword evidence="3" id="KW-0862">Zinc</keyword>
<dbReference type="EMBL" id="CCKQ01019139">
    <property type="protein sequence ID" value="CDW91147.1"/>
    <property type="molecule type" value="Genomic_DNA"/>
</dbReference>
<evidence type="ECO:0000313" key="9">
    <source>
        <dbReference type="Proteomes" id="UP000039865"/>
    </source>
</evidence>
<evidence type="ECO:0000256" key="4">
    <source>
        <dbReference type="PROSITE-ProRule" id="PRU00175"/>
    </source>
</evidence>
<dbReference type="PROSITE" id="PS00518">
    <property type="entry name" value="ZF_RING_1"/>
    <property type="match status" value="1"/>
</dbReference>